<keyword evidence="1" id="KW-0808">Transferase</keyword>
<comment type="similarity">
    <text evidence="2">Belongs to the UPP synthase family. Z-FPP synthase subfamily.</text>
</comment>
<dbReference type="GO" id="GO:0045547">
    <property type="term" value="F:ditrans,polycis-polyprenyl diphosphate synthase [(2E,6E)-farnesyl diphosphate specific] activity"/>
    <property type="evidence" value="ECO:0007669"/>
    <property type="project" value="TreeGrafter"/>
</dbReference>
<dbReference type="EMBL" id="BJXA01000016">
    <property type="protein sequence ID" value="GEM38516.1"/>
    <property type="molecule type" value="Genomic_DNA"/>
</dbReference>
<evidence type="ECO:0000256" key="2">
    <source>
        <dbReference type="ARBA" id="ARBA00038453"/>
    </source>
</evidence>
<protein>
    <submittedName>
        <fullName evidence="3">(2Z,6E)-farnesyl diphosphate synthase</fullName>
    </submittedName>
</protein>
<evidence type="ECO:0000256" key="1">
    <source>
        <dbReference type="ARBA" id="ARBA00022679"/>
    </source>
</evidence>
<dbReference type="RefSeq" id="WP_147130848.1">
    <property type="nucleotide sequence ID" value="NZ_BJXA01000016.1"/>
</dbReference>
<sequence length="232" mass="24730">MTPGHVGVVLGGSARWAESSGRSVVEAYQRTCAKQLEIVEWCWAAGVAELTLQVVSPEPAHGDGTAREAWGNVLDRLFRGWPAVPVAALNLVGNSDIVPENLASEFGAPASASSRSGDGIVLNLVLGYEGRQEIVDGVRTMLATAHRAGAGLSEVVARLDSEYLDGFLATGTLSPIDFVIRTSADKHVLGFLPWKSAYAEFYVTGVSAPDLSVGDFTAALKDYSHRKRRFGR</sequence>
<dbReference type="SUPFAM" id="SSF64005">
    <property type="entry name" value="Undecaprenyl diphosphate synthase"/>
    <property type="match status" value="1"/>
</dbReference>
<comment type="caution">
    <text evidence="3">The sequence shown here is derived from an EMBL/GenBank/DDBJ whole genome shotgun (WGS) entry which is preliminary data.</text>
</comment>
<dbReference type="PANTHER" id="PTHR10291:SF43">
    <property type="entry name" value="DEHYDRODOLICHYL DIPHOSPHATE SYNTHASE COMPLEX SUBUNIT DHDDS"/>
    <property type="match status" value="1"/>
</dbReference>
<organism evidence="3 4">
    <name type="scientific">Nocardia ninae NBRC 108245</name>
    <dbReference type="NCBI Taxonomy" id="1210091"/>
    <lineage>
        <taxon>Bacteria</taxon>
        <taxon>Bacillati</taxon>
        <taxon>Actinomycetota</taxon>
        <taxon>Actinomycetes</taxon>
        <taxon>Mycobacteriales</taxon>
        <taxon>Nocardiaceae</taxon>
        <taxon>Nocardia</taxon>
    </lineage>
</organism>
<name>A0A511MF70_9NOCA</name>
<dbReference type="InterPro" id="IPR001441">
    <property type="entry name" value="UPP_synth-like"/>
</dbReference>
<dbReference type="InterPro" id="IPR036424">
    <property type="entry name" value="UPP_synth-like_sf"/>
</dbReference>
<reference evidence="3 4" key="1">
    <citation type="submission" date="2019-07" db="EMBL/GenBank/DDBJ databases">
        <title>Whole genome shotgun sequence of Nocardia ninae NBRC 108245.</title>
        <authorList>
            <person name="Hosoyama A."/>
            <person name="Uohara A."/>
            <person name="Ohji S."/>
            <person name="Ichikawa N."/>
        </authorList>
    </citation>
    <scope>NUCLEOTIDE SEQUENCE [LARGE SCALE GENOMIC DNA]</scope>
    <source>
        <strain evidence="3 4">NBRC 108245</strain>
    </source>
</reference>
<gene>
    <name evidence="3" type="primary">uppS</name>
    <name evidence="3" type="ORF">NN4_30350</name>
</gene>
<dbReference type="PANTHER" id="PTHR10291">
    <property type="entry name" value="DEHYDRODOLICHYL DIPHOSPHATE SYNTHASE FAMILY MEMBER"/>
    <property type="match status" value="1"/>
</dbReference>
<dbReference type="Gene3D" id="3.40.1180.10">
    <property type="entry name" value="Decaprenyl diphosphate synthase-like"/>
    <property type="match status" value="1"/>
</dbReference>
<evidence type="ECO:0000313" key="4">
    <source>
        <dbReference type="Proteomes" id="UP000321424"/>
    </source>
</evidence>
<accession>A0A511MF70</accession>
<dbReference type="Pfam" id="PF01255">
    <property type="entry name" value="Prenyltransf"/>
    <property type="match status" value="1"/>
</dbReference>
<dbReference type="OrthoDB" id="5187701at2"/>
<dbReference type="GO" id="GO:0016094">
    <property type="term" value="P:polyprenol biosynthetic process"/>
    <property type="evidence" value="ECO:0007669"/>
    <property type="project" value="TreeGrafter"/>
</dbReference>
<dbReference type="Proteomes" id="UP000321424">
    <property type="component" value="Unassembled WGS sequence"/>
</dbReference>
<dbReference type="AlphaFoldDB" id="A0A511MF70"/>
<evidence type="ECO:0000313" key="3">
    <source>
        <dbReference type="EMBL" id="GEM38516.1"/>
    </source>
</evidence>
<keyword evidence="4" id="KW-1185">Reference proteome</keyword>
<proteinExistence type="inferred from homology"/>